<sequence length="125" mass="14840">MHRESIGKIGHKIKEKSNQMSARNIELNWMHRFLKFSNWMPSYFKISLHWIAVGYFIPWNYIEEIQANGLRILNLKMRKGLSEYDSSRQFLHVVITIISIDFYTNIYSREGFYIQADAHVLGVKA</sequence>
<organism evidence="2 5">
    <name type="scientific">Leptospira noguchii serovar Panama str. CZ214</name>
    <dbReference type="NCBI Taxonomy" id="1001595"/>
    <lineage>
        <taxon>Bacteria</taxon>
        <taxon>Pseudomonadati</taxon>
        <taxon>Spirochaetota</taxon>
        <taxon>Spirochaetia</taxon>
        <taxon>Leptospirales</taxon>
        <taxon>Leptospiraceae</taxon>
        <taxon>Leptospira</taxon>
    </lineage>
</organism>
<dbReference type="Proteomes" id="UP000015442">
    <property type="component" value="Unassembled WGS sequence"/>
</dbReference>
<evidence type="ECO:0000313" key="1">
    <source>
        <dbReference type="EMBL" id="EQA70004.1"/>
    </source>
</evidence>
<proteinExistence type="predicted"/>
<comment type="caution">
    <text evidence="2">The sequence shown here is derived from an EMBL/GenBank/DDBJ whole genome shotgun (WGS) entry which is preliminary data.</text>
</comment>
<dbReference type="EMBL" id="AKWY02000034">
    <property type="protein sequence ID" value="EQA70004.1"/>
    <property type="molecule type" value="Genomic_DNA"/>
</dbReference>
<evidence type="ECO:0000313" key="4">
    <source>
        <dbReference type="EMBL" id="EQA72527.1"/>
    </source>
</evidence>
<name>T0GNH1_9LEPT</name>
<evidence type="ECO:0000313" key="5">
    <source>
        <dbReference type="Proteomes" id="UP000015442"/>
    </source>
</evidence>
<dbReference type="EMBL" id="AKWY02000018">
    <property type="protein sequence ID" value="EQA72385.1"/>
    <property type="molecule type" value="Genomic_DNA"/>
</dbReference>
<protein>
    <submittedName>
        <fullName evidence="2">Uncharacterized protein</fullName>
    </submittedName>
</protein>
<evidence type="ECO:0000313" key="2">
    <source>
        <dbReference type="EMBL" id="EQA70437.1"/>
    </source>
</evidence>
<dbReference type="AlphaFoldDB" id="T0GNH1"/>
<evidence type="ECO:0000313" key="3">
    <source>
        <dbReference type="EMBL" id="EQA72385.1"/>
    </source>
</evidence>
<gene>
    <name evidence="2" type="ORF">LEP1GSC059_0720</name>
    <name evidence="1" type="ORF">LEP1GSC059_2342</name>
    <name evidence="4" type="ORF">LEP1GSC059_3215</name>
    <name evidence="3" type="ORF">LEP1GSC059_3685</name>
</gene>
<accession>T0GNH1</accession>
<reference evidence="2 5" key="1">
    <citation type="submission" date="2013-05" db="EMBL/GenBank/DDBJ databases">
        <authorList>
            <person name="Harkins D.M."/>
            <person name="Durkin A.S."/>
            <person name="Brinkac L.M."/>
            <person name="Haft D.H."/>
            <person name="Selengut J.D."/>
            <person name="Sanka R."/>
            <person name="DePew J."/>
            <person name="Purushe J."/>
            <person name="Hartskeerl R.A."/>
            <person name="Ahmed A."/>
            <person name="van der Linden H."/>
            <person name="Goris M.G.A."/>
            <person name="Vinetz J.M."/>
            <person name="Sutton G.G."/>
            <person name="Nierman W.C."/>
            <person name="Fouts D.E."/>
        </authorList>
    </citation>
    <scope>NUCLEOTIDE SEQUENCE [LARGE SCALE GENOMIC DNA]</scope>
    <source>
        <strain evidence="2 5">CZ214</strain>
    </source>
</reference>
<dbReference type="EMBL" id="AKWY02000016">
    <property type="protein sequence ID" value="EQA72527.1"/>
    <property type="molecule type" value="Genomic_DNA"/>
</dbReference>
<dbReference type="EMBL" id="AKWY02000031">
    <property type="protein sequence ID" value="EQA70437.1"/>
    <property type="molecule type" value="Genomic_DNA"/>
</dbReference>